<feature type="compositionally biased region" description="Pro residues" evidence="10">
    <location>
        <begin position="540"/>
        <end position="552"/>
    </location>
</feature>
<comment type="caution">
    <text evidence="12">The sequence shown here is derived from an EMBL/GenBank/DDBJ whole genome shotgun (WGS) entry which is preliminary data.</text>
</comment>
<keyword evidence="12" id="KW-0418">Kinase</keyword>
<feature type="compositionally biased region" description="Polar residues" evidence="10">
    <location>
        <begin position="835"/>
        <end position="852"/>
    </location>
</feature>
<feature type="compositionally biased region" description="Pro residues" evidence="10">
    <location>
        <begin position="574"/>
        <end position="583"/>
    </location>
</feature>
<evidence type="ECO:0000256" key="7">
    <source>
        <dbReference type="ARBA" id="ARBA00022658"/>
    </source>
</evidence>
<evidence type="ECO:0000259" key="11">
    <source>
        <dbReference type="PROSITE" id="PS50211"/>
    </source>
</evidence>
<dbReference type="InterPro" id="IPR056574">
    <property type="entry name" value="Death_MADD"/>
</dbReference>
<feature type="compositionally biased region" description="Polar residues" evidence="10">
    <location>
        <begin position="663"/>
        <end position="673"/>
    </location>
</feature>
<feature type="compositionally biased region" description="Low complexity" evidence="10">
    <location>
        <begin position="867"/>
        <end position="878"/>
    </location>
</feature>
<evidence type="ECO:0000256" key="9">
    <source>
        <dbReference type="ARBA" id="ARBA00023136"/>
    </source>
</evidence>
<dbReference type="InterPro" id="IPR037516">
    <property type="entry name" value="Tripartite_DENN"/>
</dbReference>
<feature type="region of interest" description="Disordered" evidence="10">
    <location>
        <begin position="1103"/>
        <end position="1133"/>
    </location>
</feature>
<keyword evidence="6" id="KW-0963">Cytoplasm</keyword>
<dbReference type="FunFam" id="3.40.50.11500:FF:000002">
    <property type="entry name" value="MAP kinase-activating death domain protein-like Protein"/>
    <property type="match status" value="1"/>
</dbReference>
<dbReference type="GO" id="GO:0006915">
    <property type="term" value="P:apoptotic process"/>
    <property type="evidence" value="ECO:0007669"/>
    <property type="project" value="UniProtKB-KW"/>
</dbReference>
<feature type="compositionally biased region" description="Pro residues" evidence="10">
    <location>
        <begin position="853"/>
        <end position="866"/>
    </location>
</feature>
<evidence type="ECO:0000256" key="5">
    <source>
        <dbReference type="ARBA" id="ARBA00022475"/>
    </source>
</evidence>
<dbReference type="PANTHER" id="PTHR13008:SF7">
    <property type="entry name" value="MAP KINASE-ACTIVATING DEATH DOMAIN PROTEIN"/>
    <property type="match status" value="1"/>
</dbReference>
<dbReference type="GO" id="GO:0032483">
    <property type="term" value="P:regulation of Rab protein signal transduction"/>
    <property type="evidence" value="ECO:0007669"/>
    <property type="project" value="TreeGrafter"/>
</dbReference>
<feature type="compositionally biased region" description="Low complexity" evidence="10">
    <location>
        <begin position="526"/>
        <end position="539"/>
    </location>
</feature>
<dbReference type="Gene3D" id="3.40.50.11500">
    <property type="match status" value="1"/>
</dbReference>
<feature type="compositionally biased region" description="Low complexity" evidence="10">
    <location>
        <begin position="467"/>
        <end position="478"/>
    </location>
</feature>
<dbReference type="InterPro" id="IPR001194">
    <property type="entry name" value="cDENN_dom"/>
</dbReference>
<dbReference type="InterPro" id="IPR005112">
    <property type="entry name" value="dDENN_dom"/>
</dbReference>
<evidence type="ECO:0000313" key="12">
    <source>
        <dbReference type="EMBL" id="GFN96271.1"/>
    </source>
</evidence>
<dbReference type="SMART" id="SM00799">
    <property type="entry name" value="DENN"/>
    <property type="match status" value="1"/>
</dbReference>
<dbReference type="PANTHER" id="PTHR13008">
    <property type="entry name" value="MAP-KINASE ACTIVATING DEATH DOMAIN PROTEIN MADD /DENN/AEX-3 C.ELEGANS"/>
    <property type="match status" value="1"/>
</dbReference>
<feature type="non-terminal residue" evidence="12">
    <location>
        <position position="1293"/>
    </location>
</feature>
<dbReference type="Pfam" id="PF02141">
    <property type="entry name" value="DENN"/>
    <property type="match status" value="1"/>
</dbReference>
<dbReference type="InterPro" id="IPR043153">
    <property type="entry name" value="DENN_C"/>
</dbReference>
<dbReference type="SMART" id="SM00801">
    <property type="entry name" value="dDENN"/>
    <property type="match status" value="1"/>
</dbReference>
<dbReference type="GO" id="GO:0016301">
    <property type="term" value="F:kinase activity"/>
    <property type="evidence" value="ECO:0007669"/>
    <property type="project" value="UniProtKB-KW"/>
</dbReference>
<feature type="region of interest" description="Disordered" evidence="10">
    <location>
        <begin position="325"/>
        <end position="361"/>
    </location>
</feature>
<keyword evidence="7" id="KW-0344">Guanine-nucleotide releasing factor</keyword>
<keyword evidence="9" id="KW-0472">Membrane</keyword>
<keyword evidence="8" id="KW-0053">Apoptosis</keyword>
<feature type="compositionally biased region" description="Acidic residues" evidence="10">
    <location>
        <begin position="341"/>
        <end position="352"/>
    </location>
</feature>
<dbReference type="Pfam" id="PF23629">
    <property type="entry name" value="Death_MADD"/>
    <property type="match status" value="1"/>
</dbReference>
<feature type="region of interest" description="Disordered" evidence="10">
    <location>
        <begin position="801"/>
        <end position="900"/>
    </location>
</feature>
<dbReference type="PROSITE" id="PS50211">
    <property type="entry name" value="DENN"/>
    <property type="match status" value="1"/>
</dbReference>
<evidence type="ECO:0000256" key="4">
    <source>
        <dbReference type="ARBA" id="ARBA00017868"/>
    </source>
</evidence>
<dbReference type="GO" id="GO:0042981">
    <property type="term" value="P:regulation of apoptotic process"/>
    <property type="evidence" value="ECO:0007669"/>
    <property type="project" value="TreeGrafter"/>
</dbReference>
<accession>A0AAV3ZM35</accession>
<feature type="domain" description="UDENN" evidence="11">
    <location>
        <begin position="1"/>
        <end position="280"/>
    </location>
</feature>
<evidence type="ECO:0000256" key="3">
    <source>
        <dbReference type="ARBA" id="ARBA00005978"/>
    </source>
</evidence>
<keyword evidence="5" id="KW-1003">Cell membrane</keyword>
<feature type="region of interest" description="Disordered" evidence="10">
    <location>
        <begin position="622"/>
        <end position="643"/>
    </location>
</feature>
<dbReference type="Proteomes" id="UP000735302">
    <property type="component" value="Unassembled WGS sequence"/>
</dbReference>
<proteinExistence type="inferred from homology"/>
<dbReference type="GO" id="GO:0005829">
    <property type="term" value="C:cytosol"/>
    <property type="evidence" value="ECO:0007669"/>
    <property type="project" value="TreeGrafter"/>
</dbReference>
<protein>
    <recommendedName>
        <fullName evidence="4">MAP kinase-activating death domain protein</fullName>
    </recommendedName>
</protein>
<comment type="subcellular location">
    <subcellularLocation>
        <location evidence="1">Cell membrane</location>
    </subcellularLocation>
    <subcellularLocation>
        <location evidence="2">Cytoplasm</location>
    </subcellularLocation>
</comment>
<keyword evidence="13" id="KW-1185">Reference proteome</keyword>
<feature type="compositionally biased region" description="Polar residues" evidence="10">
    <location>
        <begin position="452"/>
        <end position="462"/>
    </location>
</feature>
<gene>
    <name evidence="12" type="ORF">PoB_002277700</name>
</gene>
<reference evidence="12 13" key="1">
    <citation type="journal article" date="2021" name="Elife">
        <title>Chloroplast acquisition without the gene transfer in kleptoplastic sea slugs, Plakobranchus ocellatus.</title>
        <authorList>
            <person name="Maeda T."/>
            <person name="Takahashi S."/>
            <person name="Yoshida T."/>
            <person name="Shimamura S."/>
            <person name="Takaki Y."/>
            <person name="Nagai Y."/>
            <person name="Toyoda A."/>
            <person name="Suzuki Y."/>
            <person name="Arimoto A."/>
            <person name="Ishii H."/>
            <person name="Satoh N."/>
            <person name="Nishiyama T."/>
            <person name="Hasebe M."/>
            <person name="Maruyama T."/>
            <person name="Minagawa J."/>
            <person name="Obokata J."/>
            <person name="Shigenobu S."/>
        </authorList>
    </citation>
    <scope>NUCLEOTIDE SEQUENCE [LARGE SCALE GENOMIC DNA]</scope>
</reference>
<feature type="region of interest" description="Disordered" evidence="10">
    <location>
        <begin position="441"/>
        <end position="599"/>
    </location>
</feature>
<feature type="region of interest" description="Disordered" evidence="10">
    <location>
        <begin position="934"/>
        <end position="1035"/>
    </location>
</feature>
<feature type="compositionally biased region" description="Low complexity" evidence="10">
    <location>
        <begin position="1002"/>
        <end position="1015"/>
    </location>
</feature>
<organism evidence="12 13">
    <name type="scientific">Plakobranchus ocellatus</name>
    <dbReference type="NCBI Taxonomy" id="259542"/>
    <lineage>
        <taxon>Eukaryota</taxon>
        <taxon>Metazoa</taxon>
        <taxon>Spiralia</taxon>
        <taxon>Lophotrochozoa</taxon>
        <taxon>Mollusca</taxon>
        <taxon>Gastropoda</taxon>
        <taxon>Heterobranchia</taxon>
        <taxon>Euthyneura</taxon>
        <taxon>Panpulmonata</taxon>
        <taxon>Sacoglossa</taxon>
        <taxon>Placobranchoidea</taxon>
        <taxon>Plakobranchidae</taxon>
        <taxon>Plakobranchus</taxon>
    </lineage>
</organism>
<feature type="compositionally biased region" description="Polar residues" evidence="10">
    <location>
        <begin position="488"/>
        <end position="516"/>
    </location>
</feature>
<sequence length="1293" mass="141496">MGHWTGQVHVLPKSLQPPLMFALPDNTRFSLVDFPLHLPLELLGVDTCLQALTAIMLEHKVILQSRDYNALSMSVMAFVSMLYPLEYMFPVIPLLPTCMASAEQLLLAPTPYLIGVPASFFGYKKGFPLPDDIWVVDLDANKIVRPPGAEILPPLPEPEGTALKIHLKQNPDLWTRRDSLTTAHGYNPLIFGNDVDSVDVATRVAMVKFLDSSNTLGNFTEHTRTLRLYPRPVVAFQLYSFLKSRSERTAFTAKLARTQAVEYLSEWSLCPTNVVYQRVQTKMYDPSLIGDKPKWFAQQLQLVDFHAYDQNSSLGAAVQSVVSAAQERAAGGSGGHNSDDGPTDESGSDSDGAESTSSSYSSLSDFVSDLYNSDIRGETPSFQREMQILAVDEAEVYSPPSQLHLPGDRCTNSDSALSLQEDTFQREMQILAVDEAEVYSPPSQLHLPGDRCTNSDSALSLQEDSDMSSSGSSSPSYSQTGGAGGDSGETQETVFRYDSGNTIDTSLRSDANSSRTPAAAAVSPHSPRLGRTSSGSSLPRTPPPRPSMPPNSPSARMTPPLARKAAPNLGPGGLRPPPGPGPRRPTKSGSEGDRSSPSSLISALSNELTDMAHSASNTVSELFGSNKQGQGGPAPPVKPAAQKPFTHLGNRKALVERSGLVKHSSTIKAQQQKETAKAPVEPRAITNSENQQFLKEVISSVLEGKGVSWMKVSRVNKLMEDENYRNFVVSRLNCNMDQKLPEDAVHIEDVMVSKQVLKGMLSLIKAIIHGLGHTINNHGLGGMASAYMVLEIAHTHYWARDPSSNKSDASLTPERMSLHGSHESLNSPVRKLSDGVTTSKWWSVKRGSNPTPYKTPSPSHPLPQPPISTTATSTISTTKPANLNTIEPNMSSPSTESGSPVVLNGEEFENIEITSISDDGGGTGFERGVSLEQLDRPDNQMMGSSGGREGARHHPRYVITQTSGRMHDRNGNPAKADPMGGGDTTSGFMSSSDWNKNAAVKQRQQQQRRQQQQHQGGAYSPQDQEAEGFDSGAPSCDIIVTDAELQGHGDMLREMVKNKELMKTSKLDRKFSSLDSEMSEASTLVSTNSDKDDLDKRRHRINHQSIRSAMSDSEMESNWMGSSANPHRSRSSSIWSTKSAYTSGYRYHDGKLLHTGNLGLSAADPGGSGQGRQYLFEGLVGKDRSRVWDHLQFWEDMFLDAVAQERDIIGMDQRPSEMMERYNSLGDLEKKRLELDEDKLLSVMLYNQAAFMLMMRVPKNDIKKKVRRLLGKSHIGLQMSQDINNLLDNIQNL</sequence>
<evidence type="ECO:0000256" key="6">
    <source>
        <dbReference type="ARBA" id="ARBA00022490"/>
    </source>
</evidence>
<dbReference type="InterPro" id="IPR039980">
    <property type="entry name" value="MADD"/>
</dbReference>
<name>A0AAV3ZM35_9GAST</name>
<dbReference type="EMBL" id="BLXT01002664">
    <property type="protein sequence ID" value="GFN96271.1"/>
    <property type="molecule type" value="Genomic_DNA"/>
</dbReference>
<keyword evidence="12" id="KW-0808">Transferase</keyword>
<dbReference type="GO" id="GO:0005085">
    <property type="term" value="F:guanyl-nucleotide exchange factor activity"/>
    <property type="evidence" value="ECO:0007669"/>
    <property type="project" value="UniProtKB-KW"/>
</dbReference>
<evidence type="ECO:0000256" key="8">
    <source>
        <dbReference type="ARBA" id="ARBA00022703"/>
    </source>
</evidence>
<evidence type="ECO:0000256" key="1">
    <source>
        <dbReference type="ARBA" id="ARBA00004236"/>
    </source>
</evidence>
<dbReference type="GO" id="GO:0005886">
    <property type="term" value="C:plasma membrane"/>
    <property type="evidence" value="ECO:0007669"/>
    <property type="project" value="UniProtKB-SubCell"/>
</dbReference>
<evidence type="ECO:0000256" key="10">
    <source>
        <dbReference type="SAM" id="MobiDB-lite"/>
    </source>
</evidence>
<feature type="region of interest" description="Disordered" evidence="10">
    <location>
        <begin position="659"/>
        <end position="684"/>
    </location>
</feature>
<evidence type="ECO:0000313" key="13">
    <source>
        <dbReference type="Proteomes" id="UP000735302"/>
    </source>
</evidence>
<comment type="similarity">
    <text evidence="3">Belongs to the MADD family.</text>
</comment>
<evidence type="ECO:0000256" key="2">
    <source>
        <dbReference type="ARBA" id="ARBA00004496"/>
    </source>
</evidence>
<feature type="compositionally biased region" description="Polar residues" evidence="10">
    <location>
        <begin position="879"/>
        <end position="898"/>
    </location>
</feature>
<feature type="compositionally biased region" description="Polar residues" evidence="10">
    <location>
        <begin position="985"/>
        <end position="995"/>
    </location>
</feature>